<feature type="transmembrane region" description="Helical" evidence="8">
    <location>
        <begin position="1064"/>
        <end position="1088"/>
    </location>
</feature>
<evidence type="ECO:0000313" key="10">
    <source>
        <dbReference type="Proteomes" id="UP000838412"/>
    </source>
</evidence>
<feature type="compositionally biased region" description="Acidic residues" evidence="7">
    <location>
        <begin position="1236"/>
        <end position="1253"/>
    </location>
</feature>
<evidence type="ECO:0000256" key="7">
    <source>
        <dbReference type="SAM" id="MobiDB-lite"/>
    </source>
</evidence>
<feature type="region of interest" description="Disordered" evidence="7">
    <location>
        <begin position="1235"/>
        <end position="1272"/>
    </location>
</feature>
<dbReference type="PANTHER" id="PTHR19444:SF13">
    <property type="entry name" value="PROTEIN UNC-93 HOMOLOG A"/>
    <property type="match status" value="1"/>
</dbReference>
<dbReference type="Pfam" id="PF05978">
    <property type="entry name" value="UNC-93"/>
    <property type="match status" value="1"/>
</dbReference>
<evidence type="ECO:0000256" key="4">
    <source>
        <dbReference type="ARBA" id="ARBA00022989"/>
    </source>
</evidence>
<organism evidence="9 10">
    <name type="scientific">Branchiostoma lanceolatum</name>
    <name type="common">Common lancelet</name>
    <name type="synonym">Amphioxus lanceolatum</name>
    <dbReference type="NCBI Taxonomy" id="7740"/>
    <lineage>
        <taxon>Eukaryota</taxon>
        <taxon>Metazoa</taxon>
        <taxon>Chordata</taxon>
        <taxon>Cephalochordata</taxon>
        <taxon>Leptocardii</taxon>
        <taxon>Amphioxiformes</taxon>
        <taxon>Branchiostomatidae</taxon>
        <taxon>Branchiostoma</taxon>
    </lineage>
</organism>
<feature type="transmembrane region" description="Helical" evidence="8">
    <location>
        <begin position="1095"/>
        <end position="1114"/>
    </location>
</feature>
<dbReference type="Proteomes" id="UP000838412">
    <property type="component" value="Chromosome 1"/>
</dbReference>
<feature type="region of interest" description="Disordered" evidence="7">
    <location>
        <begin position="1"/>
        <end position="57"/>
    </location>
</feature>
<dbReference type="InterPro" id="IPR051951">
    <property type="entry name" value="UNC-93_regulatory"/>
</dbReference>
<name>A0A8J9YKL2_BRALA</name>
<comment type="subcellular location">
    <subcellularLocation>
        <location evidence="1">Membrane</location>
        <topology evidence="1">Multi-pass membrane protein</topology>
    </subcellularLocation>
</comment>
<feature type="transmembrane region" description="Helical" evidence="8">
    <location>
        <begin position="1140"/>
        <end position="1165"/>
    </location>
</feature>
<keyword evidence="4 8" id="KW-1133">Transmembrane helix</keyword>
<feature type="transmembrane region" description="Helical" evidence="8">
    <location>
        <begin position="167"/>
        <end position="185"/>
    </location>
</feature>
<feature type="transmembrane region" description="Helical" evidence="8">
    <location>
        <begin position="1017"/>
        <end position="1036"/>
    </location>
</feature>
<dbReference type="GO" id="GO:0016020">
    <property type="term" value="C:membrane"/>
    <property type="evidence" value="ECO:0007669"/>
    <property type="project" value="UniProtKB-SubCell"/>
</dbReference>
<dbReference type="SUPFAM" id="SSF103473">
    <property type="entry name" value="MFS general substrate transporter"/>
    <property type="match status" value="2"/>
</dbReference>
<feature type="region of interest" description="Disordered" evidence="7">
    <location>
        <begin position="74"/>
        <end position="156"/>
    </location>
</feature>
<sequence length="1364" mass="150306">MDLGDLIVNAEREEEEAEEEAGEQEEQEQNLPNGHVLQHDHRRPLVNGNGPADLIMNAEPYDDDEVVRQRHLEDGNGPAGLIMNAEPDDDEEAEQERHLANGHLQLQDDQEDAGDVREGAEAEGGYQNGDPPAVPAEEGEEGDGEQREEVNEEEVKRREERRKCKRLYISIWGVSLGFMLVYACHHGNLNLEKILNEAKGRGHDTASMLFGLGAASCFFAVIPVKWIGAKWVSFLGLGFITIFTALYYMPDSPYTQNVAAALASLATGPVWASQGRLVTLTAIRYGRLTDTVAHQDTFICRFNGIFFFLFQMAPTWENLAFSLQFVFRNDTMDVYSLREQVGNLTCGRGNVRYGLVCSWGEQVPGGETFVMTWCAAGGNKVQFIDSTVRGETFVTTWCAAGGNKCLVPFIDSTVRGETFVTAWCAAGGNECLVPFIDSTVRGETFVTAWCAAGGNECLVPFIDSTVRGETFVTTWCAAGGNKCLVPFIDSTVRGETFVTAWCAAGGNKCLVPFIDSTVRGETFVTAWCAAGGNKCLVPFIDSTVRGETFVTAWCAAGGNKCLVPFIDSTVRGETFVTAWCAAGGNKCPVPFIDSTVRGETFVTAWCAAGGKKCLVPFIDSTVRGETFVTMWCAAGGNKCLVPFIDSTVRGETFVTAWCAAGGNKCLVPFIDSTVRGETFVTAWCAAWGKKCLVPFIDSTVRGETFVTAWCAAWGNKCLVPFIDSTVRGETFATAWCAAGGNECLVPFSDSTVRGETFVTAWCAAGGKKCLVPFIDSTVRGETFVTAWCAAWGNKCLVPFIDSTVRGETFATAWCAAGGNECLVPFSDSTVRGETFVTTWCAAGGNKCPVPFIDSTVSKVSVLIFTVTYGYFQEEQRSLRPGVQLGGRSAWRGNVRYDVVCSWGEHECLVPFIDSTVSKVSVLIFTVTSRRGNVRYDVVCSWGERRNECLVPFIDSALVTFCIVSILLFLGVVGMTTSLLMTRKLTRSTEDSRNQMKVQRYFWLIVTKIPRMWGEWRLRLLIPLIVFTGMQQAFVFIDFADVSMQQAFVFIDFADSYAFCGTGSMWSGFIMASYGLCSGLAALVIGYALPRVGRMGIVAVGATLNLALLITLLLWSPQSFLLKRDPDLSHLGPPFVVPPNIGAFFAVVACLGVCDAIWQVFLNSLLGIMFYHKRTEVAFSNFRLFSIIGMSLAFWYRDGFSILVKLSLLIAMFIISLGLYGLFEWRYRRVQQPLNPELDEDDAEDDEDDGEDREDDLRNPGAPWHPDPNINFDNLREEARQGGHHEGVDLDEDDPEVDLEFDPENDPIMGRRAMIEEDDIDLENDPIVGRRAMIEDDEEELLNRGHGVRGFRLFGGRGREDDIEV</sequence>
<evidence type="ECO:0000313" key="9">
    <source>
        <dbReference type="EMBL" id="CAH1233941.1"/>
    </source>
</evidence>
<dbReference type="EMBL" id="OV696686">
    <property type="protein sequence ID" value="CAH1233941.1"/>
    <property type="molecule type" value="Genomic_DNA"/>
</dbReference>
<keyword evidence="10" id="KW-1185">Reference proteome</keyword>
<feature type="compositionally biased region" description="Basic and acidic residues" evidence="7">
    <location>
        <begin position="144"/>
        <end position="156"/>
    </location>
</feature>
<feature type="transmembrane region" description="Helical" evidence="8">
    <location>
        <begin position="956"/>
        <end position="979"/>
    </location>
</feature>
<feature type="transmembrane region" description="Helical" evidence="8">
    <location>
        <begin position="231"/>
        <end position="249"/>
    </location>
</feature>
<dbReference type="InterPro" id="IPR010291">
    <property type="entry name" value="Ion_channel_UNC-93"/>
</dbReference>
<evidence type="ECO:0000256" key="2">
    <source>
        <dbReference type="ARBA" id="ARBA00009172"/>
    </source>
</evidence>
<feature type="transmembrane region" description="Helical" evidence="8">
    <location>
        <begin position="1201"/>
        <end position="1222"/>
    </location>
</feature>
<evidence type="ECO:0000256" key="1">
    <source>
        <dbReference type="ARBA" id="ARBA00004141"/>
    </source>
</evidence>
<feature type="transmembrane region" description="Helical" evidence="8">
    <location>
        <begin position="1177"/>
        <end position="1195"/>
    </location>
</feature>
<feature type="compositionally biased region" description="Acidic residues" evidence="7">
    <location>
        <begin position="12"/>
        <end position="28"/>
    </location>
</feature>
<feature type="transmembrane region" description="Helical" evidence="8">
    <location>
        <begin position="205"/>
        <end position="224"/>
    </location>
</feature>
<comment type="similarity">
    <text evidence="2">Belongs to the unc-93 family.</text>
</comment>
<proteinExistence type="inferred from homology"/>
<accession>A0A8J9YKL2</accession>
<protein>
    <recommendedName>
        <fullName evidence="6">Protein unc-93 homolog A</fullName>
    </recommendedName>
</protein>
<dbReference type="PANTHER" id="PTHR19444">
    <property type="entry name" value="UNC-93 RELATED"/>
    <property type="match status" value="1"/>
</dbReference>
<keyword evidence="5 8" id="KW-0472">Membrane</keyword>
<gene>
    <name evidence="9" type="primary">UNC93A</name>
    <name evidence="9" type="ORF">BLAG_LOCUS2526</name>
</gene>
<reference evidence="9" key="1">
    <citation type="submission" date="2022-01" db="EMBL/GenBank/DDBJ databases">
        <authorList>
            <person name="Braso-Vives M."/>
        </authorList>
    </citation>
    <scope>NUCLEOTIDE SEQUENCE</scope>
</reference>
<keyword evidence="3 8" id="KW-0812">Transmembrane</keyword>
<evidence type="ECO:0000256" key="8">
    <source>
        <dbReference type="SAM" id="Phobius"/>
    </source>
</evidence>
<dbReference type="InterPro" id="IPR036259">
    <property type="entry name" value="MFS_trans_sf"/>
</dbReference>
<evidence type="ECO:0000256" key="5">
    <source>
        <dbReference type="ARBA" id="ARBA00023136"/>
    </source>
</evidence>
<dbReference type="OrthoDB" id="10010517at2759"/>
<evidence type="ECO:0000256" key="6">
    <source>
        <dbReference type="ARBA" id="ARBA00040854"/>
    </source>
</evidence>
<evidence type="ECO:0000256" key="3">
    <source>
        <dbReference type="ARBA" id="ARBA00022692"/>
    </source>
</evidence>